<dbReference type="Gene3D" id="2.30.110.10">
    <property type="entry name" value="Electron Transport, Fmn-binding Protein, Chain A"/>
    <property type="match status" value="1"/>
</dbReference>
<dbReference type="AlphaFoldDB" id="A0A927RIZ6"/>
<dbReference type="Proteomes" id="UP000638648">
    <property type="component" value="Unassembled WGS sequence"/>
</dbReference>
<dbReference type="RefSeq" id="WP_192749483.1">
    <property type="nucleotide sequence ID" value="NZ_BAABJL010000030.1"/>
</dbReference>
<dbReference type="InterPro" id="IPR012349">
    <property type="entry name" value="Split_barrel_FMN-bd"/>
</dbReference>
<evidence type="ECO:0000313" key="2">
    <source>
        <dbReference type="Proteomes" id="UP000638648"/>
    </source>
</evidence>
<gene>
    <name evidence="1" type="ORF">HEB94_001936</name>
</gene>
<comment type="caution">
    <text evidence="1">The sequence shown here is derived from an EMBL/GenBank/DDBJ whole genome shotgun (WGS) entry which is preliminary data.</text>
</comment>
<name>A0A927RIZ6_9ACTN</name>
<dbReference type="NCBIfam" id="TIGR00026">
    <property type="entry name" value="hi_GC_TIGR00026"/>
    <property type="match status" value="1"/>
</dbReference>
<sequence>MIDIAALAAIRTIDLTTRGRRSGRPLRIEIWWFHVDGRFVVTGTPGPRHWYANVLTNPAVIVHVADQDLPATARPITDPRLRHLVFTDAQTSWYLGQSSLEELVRNAPMVEIDFAEGPTD</sequence>
<dbReference type="GO" id="GO:0016491">
    <property type="term" value="F:oxidoreductase activity"/>
    <property type="evidence" value="ECO:0007669"/>
    <property type="project" value="InterPro"/>
</dbReference>
<evidence type="ECO:0000313" key="1">
    <source>
        <dbReference type="EMBL" id="MBE1605088.1"/>
    </source>
</evidence>
<organism evidence="1 2">
    <name type="scientific">Actinopolymorpha pittospori</name>
    <dbReference type="NCBI Taxonomy" id="648752"/>
    <lineage>
        <taxon>Bacteria</taxon>
        <taxon>Bacillati</taxon>
        <taxon>Actinomycetota</taxon>
        <taxon>Actinomycetes</taxon>
        <taxon>Propionibacteriales</taxon>
        <taxon>Actinopolymorphaceae</taxon>
        <taxon>Actinopolymorpha</taxon>
    </lineage>
</organism>
<proteinExistence type="predicted"/>
<reference evidence="1" key="1">
    <citation type="submission" date="2020-10" db="EMBL/GenBank/DDBJ databases">
        <title>Sequencing the genomes of 1000 actinobacteria strains.</title>
        <authorList>
            <person name="Klenk H.-P."/>
        </authorList>
    </citation>
    <scope>NUCLEOTIDE SEQUENCE</scope>
    <source>
        <strain evidence="1">DSM 45354</strain>
    </source>
</reference>
<dbReference type="SUPFAM" id="SSF50475">
    <property type="entry name" value="FMN-binding split barrel"/>
    <property type="match status" value="1"/>
</dbReference>
<accession>A0A927RIZ6</accession>
<dbReference type="EMBL" id="JADBEM010000001">
    <property type="protein sequence ID" value="MBE1605088.1"/>
    <property type="molecule type" value="Genomic_DNA"/>
</dbReference>
<protein>
    <submittedName>
        <fullName evidence="1">Deazaflavin-dependent oxidoreductase (Nitroreductase family)</fullName>
    </submittedName>
</protein>
<dbReference type="InterPro" id="IPR004378">
    <property type="entry name" value="F420H2_quin_Rdtase"/>
</dbReference>
<dbReference type="Pfam" id="PF04075">
    <property type="entry name" value="F420H2_quin_red"/>
    <property type="match status" value="1"/>
</dbReference>
<keyword evidence="2" id="KW-1185">Reference proteome</keyword>